<dbReference type="GO" id="GO:0043103">
    <property type="term" value="P:hypoxanthine salvage"/>
    <property type="evidence" value="ECO:0007669"/>
    <property type="project" value="UniProtKB-UniRule"/>
</dbReference>
<dbReference type="GO" id="GO:0009117">
    <property type="term" value="P:nucleotide metabolic process"/>
    <property type="evidence" value="ECO:0007669"/>
    <property type="project" value="UniProtKB-KW"/>
</dbReference>
<gene>
    <name evidence="7" type="primary">AAH1</name>
    <name evidence="10" type="ORF">ZT1E4_G2686</name>
</gene>
<evidence type="ECO:0000256" key="8">
    <source>
        <dbReference type="SAM" id="MobiDB-lite"/>
    </source>
</evidence>
<dbReference type="SUPFAM" id="SSF51556">
    <property type="entry name" value="Metallo-dependent hydrolases"/>
    <property type="match status" value="1"/>
</dbReference>
<proteinExistence type="inferred from homology"/>
<evidence type="ECO:0000256" key="3">
    <source>
        <dbReference type="ARBA" id="ARBA00022801"/>
    </source>
</evidence>
<comment type="catalytic activity">
    <reaction evidence="7">
        <text>adenine + H2O + H(+) = hypoxanthine + NH4(+)</text>
        <dbReference type="Rhea" id="RHEA:23688"/>
        <dbReference type="ChEBI" id="CHEBI:15377"/>
        <dbReference type="ChEBI" id="CHEBI:15378"/>
        <dbReference type="ChEBI" id="CHEBI:16708"/>
        <dbReference type="ChEBI" id="CHEBI:17368"/>
        <dbReference type="ChEBI" id="CHEBI:28938"/>
        <dbReference type="EC" id="3.5.4.2"/>
    </reaction>
</comment>
<dbReference type="PANTHER" id="PTHR43114:SF6">
    <property type="entry name" value="ADENINE DEAMINASE"/>
    <property type="match status" value="1"/>
</dbReference>
<sequence>MPGRYPSRTSVHGEPIEEHRKGGLEHAPDINEYSIDLAAKALQRRTTAKRRPPLQHHPPTMCQDSLHDLLKSLPKCEHHTHLEGALTPKLLFQLASKNKIQLPADDQAFTSTETLLERYNHFTSLDDFLHYYYIGMSVLIDSADFEALALDYFEHAAADAVMHAEVFFDPQAHLERGVSYETVLAGFGQARKRAQFELGISSELVCCFLRHLPVADSLAMFQMEAVQASFVRGEIIGIGLDSSENGFPPELFTDIYSQAKMLGMRRTAHAGEEGPAAYIRASLDDLSVERIDHGIRLADDPALLARIAREGIMLTVCPMSNVLLRCVTQVSELPIRAFLDANVRFSINSDDPAYFGNNYILDNYCAVQNAFGLSVDEWTTICQNGIRGSWCSAARKEEMLTKLTEVIGLWREAQQGVDR</sequence>
<feature type="binding site" evidence="7">
    <location>
        <position position="351"/>
    </location>
    <ligand>
        <name>substrate</name>
    </ligand>
</feature>
<evidence type="ECO:0000256" key="5">
    <source>
        <dbReference type="ARBA" id="ARBA00023080"/>
    </source>
</evidence>
<keyword evidence="5 7" id="KW-0546">Nucleotide metabolism</keyword>
<dbReference type="Proteomes" id="UP000245764">
    <property type="component" value="Chromosome 2"/>
</dbReference>
<comment type="subcellular location">
    <subcellularLocation>
        <location evidence="7">Cytoplasm</location>
    </subcellularLocation>
    <subcellularLocation>
        <location evidence="7">Nucleus</location>
    </subcellularLocation>
</comment>
<feature type="region of interest" description="Disordered" evidence="8">
    <location>
        <begin position="1"/>
        <end position="27"/>
    </location>
</feature>
<keyword evidence="3 7" id="KW-0378">Hydrolase</keyword>
<comment type="function">
    <text evidence="7">Catalyzes the hydrolytic deamination of adenine to hypoxanthine. Plays an important role in the purine salvage pathway and in nitrogen catabolism.</text>
</comment>
<organism evidence="10 11">
    <name type="scientific">Zymoseptoria tritici ST99CH_1E4</name>
    <dbReference type="NCBI Taxonomy" id="1276532"/>
    <lineage>
        <taxon>Eukaryota</taxon>
        <taxon>Fungi</taxon>
        <taxon>Dikarya</taxon>
        <taxon>Ascomycota</taxon>
        <taxon>Pezizomycotina</taxon>
        <taxon>Dothideomycetes</taxon>
        <taxon>Dothideomycetidae</taxon>
        <taxon>Mycosphaerellales</taxon>
        <taxon>Mycosphaerellaceae</taxon>
        <taxon>Zymoseptoria</taxon>
    </lineage>
</organism>
<comment type="similarity">
    <text evidence="7">Belongs to the metallo-dependent hydrolases superfamily. Adenosine and AMP deaminases family. Adenine deaminase type 2 subfamily.</text>
</comment>
<dbReference type="CDD" id="cd01320">
    <property type="entry name" value="ADA"/>
    <property type="match status" value="1"/>
</dbReference>
<evidence type="ECO:0000313" key="11">
    <source>
        <dbReference type="Proteomes" id="UP000245764"/>
    </source>
</evidence>
<dbReference type="EMBL" id="LT854254">
    <property type="protein sequence ID" value="SMR46068.1"/>
    <property type="molecule type" value="Genomic_DNA"/>
</dbReference>
<dbReference type="InterPro" id="IPR001365">
    <property type="entry name" value="A_deaminase_dom"/>
</dbReference>
<feature type="domain" description="Adenosine deaminase" evidence="9">
    <location>
        <begin position="74"/>
        <end position="405"/>
    </location>
</feature>
<dbReference type="HAMAP" id="MF_01962">
    <property type="entry name" value="Adenine_deaminase"/>
    <property type="match status" value="1"/>
</dbReference>
<dbReference type="GO" id="GO:0005829">
    <property type="term" value="C:cytosol"/>
    <property type="evidence" value="ECO:0007669"/>
    <property type="project" value="TreeGrafter"/>
</dbReference>
<dbReference type="GO" id="GO:0000034">
    <property type="term" value="F:adenine deaminase activity"/>
    <property type="evidence" value="ECO:0007669"/>
    <property type="project" value="UniProtKB-UniRule"/>
</dbReference>
<feature type="binding site" evidence="7">
    <location>
        <position position="79"/>
    </location>
    <ligand>
        <name>Zn(2+)</name>
        <dbReference type="ChEBI" id="CHEBI:29105"/>
        <note>catalytic</note>
    </ligand>
</feature>
<dbReference type="PROSITE" id="PS00485">
    <property type="entry name" value="A_DEAMINASE"/>
    <property type="match status" value="1"/>
</dbReference>
<dbReference type="GO" id="GO:0006146">
    <property type="term" value="P:adenine catabolic process"/>
    <property type="evidence" value="ECO:0007669"/>
    <property type="project" value="UniProtKB-UniRule"/>
</dbReference>
<dbReference type="GO" id="GO:0009168">
    <property type="term" value="P:purine ribonucleoside monophosphate biosynthetic process"/>
    <property type="evidence" value="ECO:0007669"/>
    <property type="project" value="InterPro"/>
</dbReference>
<evidence type="ECO:0000256" key="2">
    <source>
        <dbReference type="ARBA" id="ARBA00022723"/>
    </source>
</evidence>
<keyword evidence="6 7" id="KW-0539">Nucleus</keyword>
<evidence type="ECO:0000259" key="9">
    <source>
        <dbReference type="Pfam" id="PF00962"/>
    </source>
</evidence>
<dbReference type="PANTHER" id="PTHR43114">
    <property type="entry name" value="ADENINE DEAMINASE"/>
    <property type="match status" value="1"/>
</dbReference>
<feature type="binding site" evidence="7">
    <location>
        <position position="81"/>
    </location>
    <ligand>
        <name>Zn(2+)</name>
        <dbReference type="ChEBI" id="CHEBI:29105"/>
        <note>catalytic</note>
    </ligand>
</feature>
<keyword evidence="1 7" id="KW-0963">Cytoplasm</keyword>
<evidence type="ECO:0000256" key="4">
    <source>
        <dbReference type="ARBA" id="ARBA00022833"/>
    </source>
</evidence>
<dbReference type="FunFam" id="3.20.20.140:FF:000039">
    <property type="entry name" value="Adenine deaminase"/>
    <property type="match status" value="1"/>
</dbReference>
<keyword evidence="4 7" id="KW-0862">Zinc</keyword>
<dbReference type="Gene3D" id="3.20.20.140">
    <property type="entry name" value="Metal-dependent hydrolases"/>
    <property type="match status" value="1"/>
</dbReference>
<feature type="compositionally biased region" description="Basic and acidic residues" evidence="8">
    <location>
        <begin position="14"/>
        <end position="27"/>
    </location>
</feature>
<dbReference type="EC" id="3.5.4.2" evidence="7"/>
<evidence type="ECO:0000256" key="1">
    <source>
        <dbReference type="ARBA" id="ARBA00022490"/>
    </source>
</evidence>
<feature type="binding site" evidence="7">
    <location>
        <position position="350"/>
    </location>
    <ligand>
        <name>Zn(2+)</name>
        <dbReference type="ChEBI" id="CHEBI:29105"/>
        <note>catalytic</note>
    </ligand>
</feature>
<dbReference type="InterPro" id="IPR032466">
    <property type="entry name" value="Metal_Hydrolase"/>
</dbReference>
<dbReference type="InterPro" id="IPR006650">
    <property type="entry name" value="A/AMP_deam_AS"/>
</dbReference>
<feature type="site" description="Important for catalytic activity" evidence="7">
    <location>
        <position position="293"/>
    </location>
</feature>
<protein>
    <recommendedName>
        <fullName evidence="7">Adenine deaminase</fullName>
        <shortName evidence="7">ADE</shortName>
        <ecNumber evidence="7">3.5.4.2</ecNumber>
    </recommendedName>
    <alternativeName>
        <fullName evidence="7">Adenine aminohydrolase</fullName>
        <shortName evidence="7">AAH</shortName>
    </alternativeName>
</protein>
<name>A0A2H1FXP1_ZYMTR</name>
<dbReference type="InterPro" id="IPR028892">
    <property type="entry name" value="ADE"/>
</dbReference>
<evidence type="ECO:0000313" key="10">
    <source>
        <dbReference type="EMBL" id="SMR46068.1"/>
    </source>
</evidence>
<dbReference type="NCBIfam" id="TIGR01430">
    <property type="entry name" value="aden_deam"/>
    <property type="match status" value="1"/>
</dbReference>
<evidence type="ECO:0000256" key="6">
    <source>
        <dbReference type="ARBA" id="ARBA00023242"/>
    </source>
</evidence>
<dbReference type="GO" id="GO:0005634">
    <property type="term" value="C:nucleus"/>
    <property type="evidence" value="ECO:0007669"/>
    <property type="project" value="UniProtKB-SubCell"/>
</dbReference>
<evidence type="ECO:0000256" key="7">
    <source>
        <dbReference type="HAMAP-Rule" id="MF_03145"/>
    </source>
</evidence>
<accession>A0A2H1FXP1</accession>
<feature type="binding site" evidence="7">
    <location>
        <position position="269"/>
    </location>
    <ligand>
        <name>Zn(2+)</name>
        <dbReference type="ChEBI" id="CHEBI:29105"/>
        <note>catalytic</note>
    </ligand>
</feature>
<keyword evidence="2 7" id="KW-0479">Metal-binding</keyword>
<dbReference type="GO" id="GO:0008270">
    <property type="term" value="F:zinc ion binding"/>
    <property type="evidence" value="ECO:0007669"/>
    <property type="project" value="UniProtKB-UniRule"/>
</dbReference>
<comment type="cofactor">
    <cofactor evidence="7">
        <name>Zn(2+)</name>
        <dbReference type="ChEBI" id="CHEBI:29105"/>
    </cofactor>
    <text evidence="7">Binds 1 zinc ion per subunit.</text>
</comment>
<dbReference type="AlphaFoldDB" id="A0A2H1FXP1"/>
<reference evidence="11" key="1">
    <citation type="submission" date="2017-05" db="EMBL/GenBank/DDBJ databases">
        <authorList>
            <person name="Song R."/>
            <person name="Chenine A.L."/>
            <person name="Ruprecht R.M."/>
        </authorList>
    </citation>
    <scope>NUCLEOTIDE SEQUENCE [LARGE SCALE GENOMIC DNA]</scope>
</reference>
<dbReference type="InterPro" id="IPR006330">
    <property type="entry name" value="Ado/ade_deaminase"/>
</dbReference>
<dbReference type="Pfam" id="PF00962">
    <property type="entry name" value="A_deaminase"/>
    <property type="match status" value="1"/>
</dbReference>
<feature type="active site" description="Proton donor" evidence="7">
    <location>
        <position position="272"/>
    </location>
</feature>